<keyword evidence="3" id="KW-1185">Reference proteome</keyword>
<evidence type="ECO:0000313" key="3">
    <source>
        <dbReference type="Proteomes" id="UP000785679"/>
    </source>
</evidence>
<name>A0A8J8T012_HALGN</name>
<feature type="transmembrane region" description="Helical" evidence="1">
    <location>
        <begin position="49"/>
        <end position="74"/>
    </location>
</feature>
<organism evidence="2 3">
    <name type="scientific">Halteria grandinella</name>
    <dbReference type="NCBI Taxonomy" id="5974"/>
    <lineage>
        <taxon>Eukaryota</taxon>
        <taxon>Sar</taxon>
        <taxon>Alveolata</taxon>
        <taxon>Ciliophora</taxon>
        <taxon>Intramacronucleata</taxon>
        <taxon>Spirotrichea</taxon>
        <taxon>Stichotrichia</taxon>
        <taxon>Sporadotrichida</taxon>
        <taxon>Halteriidae</taxon>
        <taxon>Halteria</taxon>
    </lineage>
</organism>
<comment type="caution">
    <text evidence="2">The sequence shown here is derived from an EMBL/GenBank/DDBJ whole genome shotgun (WGS) entry which is preliminary data.</text>
</comment>
<feature type="transmembrane region" description="Helical" evidence="1">
    <location>
        <begin position="223"/>
        <end position="242"/>
    </location>
</feature>
<dbReference type="EMBL" id="RRYP01012350">
    <property type="protein sequence ID" value="TNV77177.1"/>
    <property type="molecule type" value="Genomic_DNA"/>
</dbReference>
<reference evidence="2" key="1">
    <citation type="submission" date="2019-06" db="EMBL/GenBank/DDBJ databases">
        <authorList>
            <person name="Zheng W."/>
        </authorList>
    </citation>
    <scope>NUCLEOTIDE SEQUENCE</scope>
    <source>
        <strain evidence="2">QDHG01</strain>
    </source>
</reference>
<feature type="transmembrane region" description="Helical" evidence="1">
    <location>
        <begin position="17"/>
        <end position="37"/>
    </location>
</feature>
<dbReference type="AlphaFoldDB" id="A0A8J8T012"/>
<feature type="transmembrane region" description="Helical" evidence="1">
    <location>
        <begin position="94"/>
        <end position="112"/>
    </location>
</feature>
<sequence>MNPMSYYIKMEETTIDFIINCGLVEVSIYLLFLALAIRKCTKAHIMPSIYLRITIAFIGMSIVISFVRNLAVAITGKEEDKVLKQLVTGEQFQTLEKIGIMVDVAGLALQSIRQIYFEDLKAQKDQMRFIKILLYVCVGIIVVIHAIYSSLYSFSVLENTDNSSIELSLSLLSIFYTFLSNTAILVAYMAVFILQLNFYLEKKRTNVRNHFTEEDQALMRKELLNLLLLFLSITQLYIYRNVREVMHQINVAGDFAKWDHDIYYCCKILMILGICISLYVRIMQNYVSELRMSQRQTAALNRGSVVSSQTMEEIEEYERAQTESSRYTEHIKRQEQEKVEINFSLQQKATFLEDFNY</sequence>
<feature type="transmembrane region" description="Helical" evidence="1">
    <location>
        <begin position="262"/>
        <end position="282"/>
    </location>
</feature>
<gene>
    <name evidence="2" type="ORF">FGO68_gene6415</name>
</gene>
<keyword evidence="1" id="KW-0472">Membrane</keyword>
<evidence type="ECO:0000256" key="1">
    <source>
        <dbReference type="SAM" id="Phobius"/>
    </source>
</evidence>
<feature type="transmembrane region" description="Helical" evidence="1">
    <location>
        <begin position="174"/>
        <end position="200"/>
    </location>
</feature>
<feature type="transmembrane region" description="Helical" evidence="1">
    <location>
        <begin position="132"/>
        <end position="154"/>
    </location>
</feature>
<dbReference type="Proteomes" id="UP000785679">
    <property type="component" value="Unassembled WGS sequence"/>
</dbReference>
<evidence type="ECO:0000313" key="2">
    <source>
        <dbReference type="EMBL" id="TNV77177.1"/>
    </source>
</evidence>
<protein>
    <submittedName>
        <fullName evidence="2">Uncharacterized protein</fullName>
    </submittedName>
</protein>
<keyword evidence="1" id="KW-0812">Transmembrane</keyword>
<keyword evidence="1" id="KW-1133">Transmembrane helix</keyword>
<accession>A0A8J8T012</accession>
<proteinExistence type="predicted"/>